<organism evidence="2 3">
    <name type="scientific">Streptomyces xanthochromogenes</name>
    <dbReference type="NCBI Taxonomy" id="67384"/>
    <lineage>
        <taxon>Bacteria</taxon>
        <taxon>Bacillati</taxon>
        <taxon>Actinomycetota</taxon>
        <taxon>Actinomycetes</taxon>
        <taxon>Kitasatosporales</taxon>
        <taxon>Streptomycetaceae</taxon>
        <taxon>Streptomyces</taxon>
    </lineage>
</organism>
<protein>
    <recommendedName>
        <fullName evidence="1">Knr4/Smi1-like domain-containing protein</fullName>
    </recommendedName>
</protein>
<comment type="caution">
    <text evidence="2">The sequence shown here is derived from an EMBL/GenBank/DDBJ whole genome shotgun (WGS) entry which is preliminary data.</text>
</comment>
<dbReference type="RefSeq" id="WP_190026201.1">
    <property type="nucleotide sequence ID" value="NZ_BMUU01000001.1"/>
</dbReference>
<dbReference type="EMBL" id="BMUU01000001">
    <property type="protein sequence ID" value="GGY18170.1"/>
    <property type="molecule type" value="Genomic_DNA"/>
</dbReference>
<dbReference type="Proteomes" id="UP000600946">
    <property type="component" value="Unassembled WGS sequence"/>
</dbReference>
<dbReference type="Pfam" id="PF09346">
    <property type="entry name" value="SMI1_KNR4"/>
    <property type="match status" value="1"/>
</dbReference>
<evidence type="ECO:0000259" key="1">
    <source>
        <dbReference type="SMART" id="SM00860"/>
    </source>
</evidence>
<evidence type="ECO:0000313" key="3">
    <source>
        <dbReference type="Proteomes" id="UP000600946"/>
    </source>
</evidence>
<dbReference type="Gene3D" id="3.40.1580.10">
    <property type="entry name" value="SMI1/KNR4-like"/>
    <property type="match status" value="1"/>
</dbReference>
<dbReference type="InterPro" id="IPR037883">
    <property type="entry name" value="Knr4/Smi1-like_sf"/>
</dbReference>
<name>A0ABQ2ZJL9_9ACTN</name>
<feature type="domain" description="Knr4/Smi1-like" evidence="1">
    <location>
        <begin position="46"/>
        <end position="179"/>
    </location>
</feature>
<evidence type="ECO:0000313" key="2">
    <source>
        <dbReference type="EMBL" id="GGY18170.1"/>
    </source>
</evidence>
<proteinExistence type="predicted"/>
<accession>A0ABQ2ZJL9</accession>
<keyword evidence="3" id="KW-1185">Reference proteome</keyword>
<dbReference type="SMART" id="SM00860">
    <property type="entry name" value="SMI1_KNR4"/>
    <property type="match status" value="1"/>
</dbReference>
<sequence length="403" mass="44375">MDTDTVDWQHFLTRWSAEWADARRDEVDPSPEDEEACREGWLGYAPADGADIAALEERLGCELPPSYCEFLQVSNGWRHAGGFVWELAGTEDAHWHEDAHHLGETFDAVWGEEDNPPQVRAQVGLWARALQLHVDSDATCLLLDPADVGPDGEWAVREWAGWHAAEPRRYPSFAAYMIAMHQQFHRMEAGDRGQRNTDFVNETTREQDAAVGRARTLALRGDYAEAACLLTEAGKYGRPHAAELLDQIARLGGMSGVRRLPPLPGESAFLSDLLPLAAAELTDSGRGADAWLPADPEVFPGTAPAAADILRRMNEGTWRYAPGGAWGEAVDEAREKARRGETDTAWRILRAAIPRWESLGPDHIAPVGLLADPVLAVVLTPERRLELLATPRGEEPGRTPAPN</sequence>
<dbReference type="GeneID" id="96288854"/>
<gene>
    <name evidence="2" type="ORF">GCM10010326_08440</name>
</gene>
<dbReference type="SUPFAM" id="SSF160631">
    <property type="entry name" value="SMI1/KNR4-like"/>
    <property type="match status" value="1"/>
</dbReference>
<reference evidence="3" key="1">
    <citation type="journal article" date="2019" name="Int. J. Syst. Evol. Microbiol.">
        <title>The Global Catalogue of Microorganisms (GCM) 10K type strain sequencing project: providing services to taxonomists for standard genome sequencing and annotation.</title>
        <authorList>
            <consortium name="The Broad Institute Genomics Platform"/>
            <consortium name="The Broad Institute Genome Sequencing Center for Infectious Disease"/>
            <person name="Wu L."/>
            <person name="Ma J."/>
        </authorList>
    </citation>
    <scope>NUCLEOTIDE SEQUENCE [LARGE SCALE GENOMIC DNA]</scope>
    <source>
        <strain evidence="3">JCM 4594</strain>
    </source>
</reference>
<dbReference type="InterPro" id="IPR018958">
    <property type="entry name" value="Knr4/Smi1-like_dom"/>
</dbReference>